<dbReference type="AlphaFoldDB" id="A0A1E4RPS5"/>
<dbReference type="STRING" id="984485.A0A1E4RPS5"/>
<name>A0A1E4RPS5_9ASCO</name>
<sequence length="171" mass="20343">MNWEFDFDLLDHHAYDYQDIFDDLFVYDLNEISQISSYSTSSNTSKESSVKPQDNTIKLQLNSKVYSNPKEISQQILKTVDDEFNLEAKYNSVYKNSNLQLNFKKIKKRRDPLKDENIWQPESIYKAYTNKKPHYFDKSDYPDNIPNSSCFGRINMRIKGAWTRNKYANVY</sequence>
<gene>
    <name evidence="1" type="ORF">HYPBUDRAFT_5250</name>
</gene>
<dbReference type="Proteomes" id="UP000095085">
    <property type="component" value="Unassembled WGS sequence"/>
</dbReference>
<evidence type="ECO:0000313" key="2">
    <source>
        <dbReference type="Proteomes" id="UP000095085"/>
    </source>
</evidence>
<organism evidence="1 2">
    <name type="scientific">Hyphopichia burtonii NRRL Y-1933</name>
    <dbReference type="NCBI Taxonomy" id="984485"/>
    <lineage>
        <taxon>Eukaryota</taxon>
        <taxon>Fungi</taxon>
        <taxon>Dikarya</taxon>
        <taxon>Ascomycota</taxon>
        <taxon>Saccharomycotina</taxon>
        <taxon>Pichiomycetes</taxon>
        <taxon>Debaryomycetaceae</taxon>
        <taxon>Hyphopichia</taxon>
    </lineage>
</organism>
<dbReference type="OrthoDB" id="4096135at2759"/>
<proteinExistence type="predicted"/>
<dbReference type="RefSeq" id="XP_020078278.1">
    <property type="nucleotide sequence ID" value="XM_020223491.1"/>
</dbReference>
<dbReference type="GeneID" id="30998040"/>
<reference evidence="2" key="1">
    <citation type="submission" date="2016-05" db="EMBL/GenBank/DDBJ databases">
        <title>Comparative genomics of biotechnologically important yeasts.</title>
        <authorList>
            <consortium name="DOE Joint Genome Institute"/>
            <person name="Riley R."/>
            <person name="Haridas S."/>
            <person name="Wolfe K.H."/>
            <person name="Lopes M.R."/>
            <person name="Hittinger C.T."/>
            <person name="Goker M."/>
            <person name="Salamov A."/>
            <person name="Wisecaver J."/>
            <person name="Long T.M."/>
            <person name="Aerts A.L."/>
            <person name="Barry K."/>
            <person name="Choi C."/>
            <person name="Clum A."/>
            <person name="Coughlan A.Y."/>
            <person name="Deshpande S."/>
            <person name="Douglass A.P."/>
            <person name="Hanson S.J."/>
            <person name="Klenk H.-P."/>
            <person name="Labutti K."/>
            <person name="Lapidus A."/>
            <person name="Lindquist E."/>
            <person name="Lipzen A."/>
            <person name="Meier-Kolthoff J.P."/>
            <person name="Ohm R.A."/>
            <person name="Otillar R.P."/>
            <person name="Pangilinan J."/>
            <person name="Peng Y."/>
            <person name="Rokas A."/>
            <person name="Rosa C.A."/>
            <person name="Scheuner C."/>
            <person name="Sibirny A.A."/>
            <person name="Slot J.C."/>
            <person name="Stielow J.B."/>
            <person name="Sun H."/>
            <person name="Kurtzman C.P."/>
            <person name="Blackwell M."/>
            <person name="Grigoriev I.V."/>
            <person name="Jeffries T.W."/>
        </authorList>
    </citation>
    <scope>NUCLEOTIDE SEQUENCE [LARGE SCALE GENOMIC DNA]</scope>
    <source>
        <strain evidence="2">NRRL Y-1933</strain>
    </source>
</reference>
<keyword evidence="2" id="KW-1185">Reference proteome</keyword>
<dbReference type="EMBL" id="KV454539">
    <property type="protein sequence ID" value="ODV69211.1"/>
    <property type="molecule type" value="Genomic_DNA"/>
</dbReference>
<protein>
    <submittedName>
        <fullName evidence="1">Uncharacterized protein</fullName>
    </submittedName>
</protein>
<evidence type="ECO:0000313" key="1">
    <source>
        <dbReference type="EMBL" id="ODV69211.1"/>
    </source>
</evidence>
<accession>A0A1E4RPS5</accession>